<accession>A0A1E7NE40</accession>
<evidence type="ECO:0000313" key="2">
    <source>
        <dbReference type="EMBL" id="OEV38971.1"/>
    </source>
</evidence>
<dbReference type="Proteomes" id="UP000037395">
    <property type="component" value="Unassembled WGS sequence"/>
</dbReference>
<reference evidence="1" key="5">
    <citation type="submission" date="2020-09" db="EMBL/GenBank/DDBJ databases">
        <authorList>
            <person name="Sun Q."/>
            <person name="Ohkuma M."/>
        </authorList>
    </citation>
    <scope>NUCLEOTIDE SEQUENCE</scope>
    <source>
        <strain evidence="1">JCM 4434</strain>
    </source>
</reference>
<dbReference type="OrthoDB" id="4208694at2"/>
<dbReference type="EMBL" id="BMUB01000022">
    <property type="protein sequence ID" value="GGU99173.1"/>
    <property type="molecule type" value="Genomic_DNA"/>
</dbReference>
<reference evidence="2 3" key="2">
    <citation type="submission" date="2014-07" db="EMBL/GenBank/DDBJ databases">
        <authorList>
            <person name="Zhang J.E."/>
            <person name="Yang H."/>
            <person name="Guo J."/>
            <person name="Deng Z."/>
            <person name="Luo H."/>
            <person name="Luo M."/>
            <person name="Zhao B."/>
        </authorList>
    </citation>
    <scope>NUCLEOTIDE SEQUENCE [LARGE SCALE GENOMIC DNA]</scope>
    <source>
        <strain evidence="2">ATCC 10762</strain>
        <strain evidence="3">ATCC 10762 / DSM 40127 / CCM 3239 / JCM 4008 / LMG 5968 / NBRC 12843 / NCIMB 8234 / A-377</strain>
    </source>
</reference>
<evidence type="ECO:0000313" key="3">
    <source>
        <dbReference type="Proteomes" id="UP000037395"/>
    </source>
</evidence>
<reference evidence="3" key="3">
    <citation type="submission" date="2016-08" db="EMBL/GenBank/DDBJ databases">
        <title>Sequencing, assembly and comparative genomics of S. aureofaciens ATCC 10762.</title>
        <authorList>
            <person name="Gradnigo J.S."/>
            <person name="Johnson N."/>
            <person name="Somerville G.A."/>
        </authorList>
    </citation>
    <scope>NUCLEOTIDE SEQUENCE [LARGE SCALE GENOMIC DNA]</scope>
    <source>
        <strain evidence="3">ATCC 10762 / DSM 40127 / CCM 3239 / JCM 4008 / LMG 5968 / NBRC 12843 / NCIMB 8234 / A-377</strain>
    </source>
</reference>
<accession>A0A8H9LV41</accession>
<reference evidence="2" key="4">
    <citation type="submission" date="2016-08" db="EMBL/GenBank/DDBJ databases">
        <title>Sequencing, Assembly and Comparative Genomics of S. aureofaciens ATCC 10762.</title>
        <authorList>
            <person name="Gradnigo J.S."/>
            <person name="Johnson N."/>
            <person name="Somerville G.A."/>
        </authorList>
    </citation>
    <scope>NUCLEOTIDE SEQUENCE [LARGE SCALE GENOMIC DNA]</scope>
    <source>
        <strain evidence="2">ATCC 10762</strain>
    </source>
</reference>
<dbReference type="GeneID" id="97489143"/>
<gene>
    <name evidence="1" type="ORF">GCM10010502_61970</name>
    <name evidence="2" type="ORF">HS99_0017835</name>
</gene>
<name>A0A1E7NE40_KITAU</name>
<dbReference type="Proteomes" id="UP000610124">
    <property type="component" value="Unassembled WGS sequence"/>
</dbReference>
<keyword evidence="3" id="KW-1185">Reference proteome</keyword>
<dbReference type="KEGG" id="kau:B6264_30095"/>
<dbReference type="RefSeq" id="WP_030557325.1">
    <property type="nucleotide sequence ID" value="NZ_BMUB01000022.1"/>
</dbReference>
<evidence type="ECO:0000313" key="1">
    <source>
        <dbReference type="EMBL" id="GGU99173.1"/>
    </source>
</evidence>
<proteinExistence type="predicted"/>
<protein>
    <submittedName>
        <fullName evidence="2">Uncharacterized protein</fullName>
    </submittedName>
</protein>
<sequence>MLEEFEQTAEPWREAFEDLDEDVLAETAAEARSFGADPAAAVDELVRALLGQLDHWQQAIGEVGRALTAAAQERPLPEWAADAGRTEDVRWRRARQALLEAIARHHHGTLPAGRPAVVITGARRAGE</sequence>
<dbReference type="AlphaFoldDB" id="A0A1E7NE40"/>
<dbReference type="EMBL" id="JPRF03000002">
    <property type="protein sequence ID" value="OEV38971.1"/>
    <property type="molecule type" value="Genomic_DNA"/>
</dbReference>
<organism evidence="2 3">
    <name type="scientific">Kitasatospora aureofaciens</name>
    <name type="common">Streptomyces aureofaciens</name>
    <dbReference type="NCBI Taxonomy" id="1894"/>
    <lineage>
        <taxon>Bacteria</taxon>
        <taxon>Bacillati</taxon>
        <taxon>Actinomycetota</taxon>
        <taxon>Actinomycetes</taxon>
        <taxon>Kitasatosporales</taxon>
        <taxon>Streptomycetaceae</taxon>
        <taxon>Kitasatospora</taxon>
    </lineage>
</organism>
<reference evidence="1" key="1">
    <citation type="journal article" date="2014" name="Int. J. Syst. Evol. Microbiol.">
        <title>Complete genome sequence of Corynebacterium casei LMG S-19264T (=DSM 44701T), isolated from a smear-ripened cheese.</title>
        <authorList>
            <consortium name="US DOE Joint Genome Institute (JGI-PGF)"/>
            <person name="Walter F."/>
            <person name="Albersmeier A."/>
            <person name="Kalinowski J."/>
            <person name="Ruckert C."/>
        </authorList>
    </citation>
    <scope>NUCLEOTIDE SEQUENCE</scope>
    <source>
        <strain evidence="1">JCM 4434</strain>
    </source>
</reference>
<comment type="caution">
    <text evidence="2">The sequence shown here is derived from an EMBL/GenBank/DDBJ whole genome shotgun (WGS) entry which is preliminary data.</text>
</comment>